<keyword evidence="3" id="KW-1185">Reference proteome</keyword>
<reference evidence="2" key="1">
    <citation type="submission" date="2022-08" db="EMBL/GenBank/DDBJ databases">
        <authorList>
            <person name="Kallberg Y."/>
            <person name="Tangrot J."/>
            <person name="Rosling A."/>
        </authorList>
    </citation>
    <scope>NUCLEOTIDE SEQUENCE</scope>
    <source>
        <strain evidence="2">Wild A</strain>
    </source>
</reference>
<evidence type="ECO:0000313" key="3">
    <source>
        <dbReference type="Proteomes" id="UP001153678"/>
    </source>
</evidence>
<dbReference type="AlphaFoldDB" id="A0A9W4WR03"/>
<evidence type="ECO:0000256" key="1">
    <source>
        <dbReference type="SAM" id="MobiDB-lite"/>
    </source>
</evidence>
<dbReference type="Proteomes" id="UP001153678">
    <property type="component" value="Unassembled WGS sequence"/>
</dbReference>
<dbReference type="EMBL" id="CAMKVN010002157">
    <property type="protein sequence ID" value="CAI2179843.1"/>
    <property type="molecule type" value="Genomic_DNA"/>
</dbReference>
<feature type="region of interest" description="Disordered" evidence="1">
    <location>
        <begin position="1"/>
        <end position="36"/>
    </location>
</feature>
<protein>
    <submittedName>
        <fullName evidence="2">12840_t:CDS:1</fullName>
    </submittedName>
</protein>
<sequence>MTKETILLSDHDNEKESSNQLTLKPSNKCSKKQKSSEHVSKKELVLLDNGNTGAECLVKITDEKLCRKLYLNENSTSNLIMHLAGSHQITENTDIKKKSGFYMIWILALLSQYVDIKEIADVFAKEEEEEKAECENIKNALEKRLNLNEPFNTTRILEKVKLNLITSLEFIDDNEIRNKTKDLLKNKYDQLKANPLTIPAASSTLLSNQSSLFLIFK</sequence>
<accession>A0A9W4WR03</accession>
<gene>
    <name evidence="2" type="ORF">FWILDA_LOCUS9289</name>
</gene>
<feature type="compositionally biased region" description="Polar residues" evidence="1">
    <location>
        <begin position="18"/>
        <end position="28"/>
    </location>
</feature>
<feature type="compositionally biased region" description="Basic and acidic residues" evidence="1">
    <location>
        <begin position="1"/>
        <end position="17"/>
    </location>
</feature>
<name>A0A9W4WR03_9GLOM</name>
<dbReference type="OrthoDB" id="10523622at2759"/>
<organism evidence="2 3">
    <name type="scientific">Funneliformis geosporum</name>
    <dbReference type="NCBI Taxonomy" id="1117311"/>
    <lineage>
        <taxon>Eukaryota</taxon>
        <taxon>Fungi</taxon>
        <taxon>Fungi incertae sedis</taxon>
        <taxon>Mucoromycota</taxon>
        <taxon>Glomeromycotina</taxon>
        <taxon>Glomeromycetes</taxon>
        <taxon>Glomerales</taxon>
        <taxon>Glomeraceae</taxon>
        <taxon>Funneliformis</taxon>
    </lineage>
</organism>
<proteinExistence type="predicted"/>
<comment type="caution">
    <text evidence="2">The sequence shown here is derived from an EMBL/GenBank/DDBJ whole genome shotgun (WGS) entry which is preliminary data.</text>
</comment>
<evidence type="ECO:0000313" key="2">
    <source>
        <dbReference type="EMBL" id="CAI2179843.1"/>
    </source>
</evidence>